<gene>
    <name evidence="2" type="ORF">SAMN02745204_00741</name>
</gene>
<keyword evidence="1" id="KW-0472">Membrane</keyword>
<dbReference type="STRING" id="213588.SAMN02745204_00741"/>
<dbReference type="NCBIfam" id="TIGR00278">
    <property type="entry name" value="membrane protein insertion efficiency factor YidD"/>
    <property type="match status" value="1"/>
</dbReference>
<comment type="function">
    <text evidence="1">Could be involved in insertion of integral membrane proteins into the membrane.</text>
</comment>
<dbReference type="InterPro" id="IPR002696">
    <property type="entry name" value="Membr_insert_effic_factor_YidD"/>
</dbReference>
<dbReference type="OrthoDB" id="9801753at2"/>
<accession>A0A1M4UNA7</accession>
<organism evidence="2 3">
    <name type="scientific">Thermomonas hydrothermalis</name>
    <dbReference type="NCBI Taxonomy" id="213588"/>
    <lineage>
        <taxon>Bacteria</taxon>
        <taxon>Pseudomonadati</taxon>
        <taxon>Pseudomonadota</taxon>
        <taxon>Gammaproteobacteria</taxon>
        <taxon>Lysobacterales</taxon>
        <taxon>Lysobacteraceae</taxon>
        <taxon>Thermomonas</taxon>
    </lineage>
</organism>
<keyword evidence="3" id="KW-1185">Reference proteome</keyword>
<keyword evidence="1" id="KW-1003">Cell membrane</keyword>
<dbReference type="PANTHER" id="PTHR33383:SF1">
    <property type="entry name" value="MEMBRANE PROTEIN INSERTION EFFICIENCY FACTOR-RELATED"/>
    <property type="match status" value="1"/>
</dbReference>
<comment type="subcellular location">
    <subcellularLocation>
        <location evidence="1">Cell membrane</location>
        <topology evidence="1">Peripheral membrane protein</topology>
        <orientation evidence="1">Cytoplasmic side</orientation>
    </subcellularLocation>
</comment>
<protein>
    <recommendedName>
        <fullName evidence="1">Putative membrane protein insertion efficiency factor</fullName>
    </recommendedName>
</protein>
<evidence type="ECO:0000313" key="3">
    <source>
        <dbReference type="Proteomes" id="UP000242857"/>
    </source>
</evidence>
<dbReference type="RefSeq" id="WP_072755285.1">
    <property type="nucleotide sequence ID" value="NZ_FQUK01000008.1"/>
</dbReference>
<comment type="similarity">
    <text evidence="1">Belongs to the UPF0161 family.</text>
</comment>
<dbReference type="AlphaFoldDB" id="A0A1M4UNA7"/>
<reference evidence="3" key="1">
    <citation type="submission" date="2016-11" db="EMBL/GenBank/DDBJ databases">
        <authorList>
            <person name="Varghese N."/>
            <person name="Submissions S."/>
        </authorList>
    </citation>
    <scope>NUCLEOTIDE SEQUENCE [LARGE SCALE GENOMIC DNA]</scope>
    <source>
        <strain evidence="3">DSM 14834</strain>
    </source>
</reference>
<proteinExistence type="inferred from homology"/>
<name>A0A1M4UNA7_9GAMM</name>
<sequence length="72" mass="8323">MLSRILLFLLRLYKRWISPLLGPRCRFVPTCSDYAVEAITRFGPFKGSWLAMRRIARCHPLHPGGHDPVPPH</sequence>
<evidence type="ECO:0000313" key="2">
    <source>
        <dbReference type="EMBL" id="SHE58174.1"/>
    </source>
</evidence>
<dbReference type="EMBL" id="FQUK01000008">
    <property type="protein sequence ID" value="SHE58174.1"/>
    <property type="molecule type" value="Genomic_DNA"/>
</dbReference>
<dbReference type="Pfam" id="PF01809">
    <property type="entry name" value="YidD"/>
    <property type="match status" value="1"/>
</dbReference>
<dbReference type="GO" id="GO:0005886">
    <property type="term" value="C:plasma membrane"/>
    <property type="evidence" value="ECO:0007669"/>
    <property type="project" value="UniProtKB-SubCell"/>
</dbReference>
<dbReference type="HAMAP" id="MF_00386">
    <property type="entry name" value="UPF0161_YidD"/>
    <property type="match status" value="1"/>
</dbReference>
<dbReference type="SMART" id="SM01234">
    <property type="entry name" value="Haemolytic"/>
    <property type="match status" value="1"/>
</dbReference>
<evidence type="ECO:0000256" key="1">
    <source>
        <dbReference type="HAMAP-Rule" id="MF_00386"/>
    </source>
</evidence>
<dbReference type="Proteomes" id="UP000242857">
    <property type="component" value="Unassembled WGS sequence"/>
</dbReference>
<dbReference type="PANTHER" id="PTHR33383">
    <property type="entry name" value="MEMBRANE PROTEIN INSERTION EFFICIENCY FACTOR-RELATED"/>
    <property type="match status" value="1"/>
</dbReference>